<dbReference type="InterPro" id="IPR000700">
    <property type="entry name" value="PAS-assoc_C"/>
</dbReference>
<dbReference type="PROSITE" id="PS50113">
    <property type="entry name" value="PAC"/>
    <property type="match status" value="1"/>
</dbReference>
<feature type="coiled-coil region" evidence="9">
    <location>
        <begin position="45"/>
        <end position="116"/>
    </location>
</feature>
<keyword evidence="2" id="KW-1003">Cell membrane</keyword>
<dbReference type="GO" id="GO:0006935">
    <property type="term" value="P:chemotaxis"/>
    <property type="evidence" value="ECO:0007669"/>
    <property type="project" value="UniProtKB-ARBA"/>
</dbReference>
<keyword evidence="7 8" id="KW-0807">Transducer</keyword>
<evidence type="ECO:0000313" key="12">
    <source>
        <dbReference type="EMBL" id="KIQ01287.1"/>
    </source>
</evidence>
<dbReference type="Pfam" id="PF08447">
    <property type="entry name" value="PAS_3"/>
    <property type="match status" value="1"/>
</dbReference>
<dbReference type="PANTHER" id="PTHR32089:SF112">
    <property type="entry name" value="LYSOZYME-LIKE PROTEIN-RELATED"/>
    <property type="match status" value="1"/>
</dbReference>
<dbReference type="Gene3D" id="6.10.250.3200">
    <property type="match status" value="1"/>
</dbReference>
<evidence type="ECO:0000256" key="4">
    <source>
        <dbReference type="ARBA" id="ARBA00022692"/>
    </source>
</evidence>
<dbReference type="Gene3D" id="3.30.450.20">
    <property type="entry name" value="PAS domain"/>
    <property type="match status" value="1"/>
</dbReference>
<dbReference type="GO" id="GO:0007165">
    <property type="term" value="P:signal transduction"/>
    <property type="evidence" value="ECO:0007669"/>
    <property type="project" value="UniProtKB-KW"/>
</dbReference>
<dbReference type="Pfam" id="PF00015">
    <property type="entry name" value="MCPsignal"/>
    <property type="match status" value="1"/>
</dbReference>
<dbReference type="Proteomes" id="UP000032068">
    <property type="component" value="Unassembled WGS sequence"/>
</dbReference>
<protein>
    <submittedName>
        <fullName evidence="12">Histidine kinase</fullName>
    </submittedName>
</protein>
<evidence type="ECO:0000313" key="13">
    <source>
        <dbReference type="Proteomes" id="UP000032068"/>
    </source>
</evidence>
<name>A0A0D0J6H6_9PSED</name>
<comment type="subcellular location">
    <subcellularLocation>
        <location evidence="1">Cell membrane</location>
    </subcellularLocation>
</comment>
<dbReference type="SUPFAM" id="SSF55785">
    <property type="entry name" value="PYP-like sensor domain (PAS domain)"/>
    <property type="match status" value="1"/>
</dbReference>
<dbReference type="NCBIfam" id="TIGR00229">
    <property type="entry name" value="sensory_box"/>
    <property type="match status" value="1"/>
</dbReference>
<dbReference type="EMBL" id="JXQW01000023">
    <property type="protein sequence ID" value="KIQ01287.1"/>
    <property type="molecule type" value="Genomic_DNA"/>
</dbReference>
<keyword evidence="4" id="KW-0812">Transmembrane</keyword>
<keyword evidence="12" id="KW-0418">Kinase</keyword>
<sequence length="339" mass="38652">MWFSNASRNLADELSQWLNRLFDGQPSAAAAQHHLQRDARLFSSLQRLQRDWDELQRIRQQAECQAPPPCSAEEYAALREDLAEARAQIGELLHARDDSQRRLHELEAERAHWDEERQVWELTKRTLTEGSWAMNVVGGDPDHPQNLIRWSEQFRELIGYSAQEFPDGWDSYFKVVNADDLKQVMQAFNASMVDTGGDGFYAVEYRMRHKTRGEVWYRERGRCLRDAQGRLLYVTGAVREISDEKTTATLHQREQANIQATYTQIAQVAGGIRSIAEQTNLLALNAAIEAARAGDQGRGFAVVADEVRNLARRTQESVQQIQGMLQKERSGEPTSGNKP</sequence>
<proteinExistence type="predicted"/>
<dbReference type="GO" id="GO:0016301">
    <property type="term" value="F:kinase activity"/>
    <property type="evidence" value="ECO:0007669"/>
    <property type="project" value="UniProtKB-KW"/>
</dbReference>
<dbReference type="GO" id="GO:0005886">
    <property type="term" value="C:plasma membrane"/>
    <property type="evidence" value="ECO:0007669"/>
    <property type="project" value="UniProtKB-SubCell"/>
</dbReference>
<evidence type="ECO:0000256" key="6">
    <source>
        <dbReference type="ARBA" id="ARBA00023136"/>
    </source>
</evidence>
<keyword evidence="3" id="KW-0488">Methylation</keyword>
<reference evidence="12 13" key="1">
    <citation type="submission" date="2014-12" db="EMBL/GenBank/DDBJ databases">
        <title>16Stimator: statistical estimation of ribosomal gene copy numbers from draft genome assemblies.</title>
        <authorList>
            <person name="Perisin M.A."/>
            <person name="Vetter M."/>
            <person name="Gilbert J.A."/>
            <person name="Bergelson J."/>
        </authorList>
    </citation>
    <scope>NUCLEOTIDE SEQUENCE [LARGE SCALE GENOMIC DNA]</scope>
    <source>
        <strain evidence="12 13">MEJ086</strain>
    </source>
</reference>
<evidence type="ECO:0000256" key="2">
    <source>
        <dbReference type="ARBA" id="ARBA00022475"/>
    </source>
</evidence>
<evidence type="ECO:0000256" key="5">
    <source>
        <dbReference type="ARBA" id="ARBA00022989"/>
    </source>
</evidence>
<evidence type="ECO:0000256" key="3">
    <source>
        <dbReference type="ARBA" id="ARBA00022481"/>
    </source>
</evidence>
<dbReference type="InterPro" id="IPR004089">
    <property type="entry name" value="MCPsignal_dom"/>
</dbReference>
<dbReference type="CDD" id="cd00130">
    <property type="entry name" value="PAS"/>
    <property type="match status" value="1"/>
</dbReference>
<dbReference type="InterPro" id="IPR035965">
    <property type="entry name" value="PAS-like_dom_sf"/>
</dbReference>
<accession>A0A0D0J6H6</accession>
<evidence type="ECO:0000256" key="9">
    <source>
        <dbReference type="SAM" id="Coils"/>
    </source>
</evidence>
<evidence type="ECO:0000256" key="1">
    <source>
        <dbReference type="ARBA" id="ARBA00004236"/>
    </source>
</evidence>
<dbReference type="PROSITE" id="PS50111">
    <property type="entry name" value="CHEMOTAXIS_TRANSDUC_2"/>
    <property type="match status" value="1"/>
</dbReference>
<feature type="domain" description="Methyl-accepting transducer" evidence="10">
    <location>
        <begin position="257"/>
        <end position="327"/>
    </location>
</feature>
<evidence type="ECO:0000256" key="7">
    <source>
        <dbReference type="ARBA" id="ARBA00023224"/>
    </source>
</evidence>
<evidence type="ECO:0000256" key="8">
    <source>
        <dbReference type="PROSITE-ProRule" id="PRU00284"/>
    </source>
</evidence>
<evidence type="ECO:0000259" key="11">
    <source>
        <dbReference type="PROSITE" id="PS50113"/>
    </source>
</evidence>
<gene>
    <name evidence="12" type="ORF">RU08_09015</name>
</gene>
<dbReference type="AlphaFoldDB" id="A0A0D0J6H6"/>
<dbReference type="InterPro" id="IPR000014">
    <property type="entry name" value="PAS"/>
</dbReference>
<organism evidence="12 13">
    <name type="scientific">Pseudomonas fulva</name>
    <dbReference type="NCBI Taxonomy" id="47880"/>
    <lineage>
        <taxon>Bacteria</taxon>
        <taxon>Pseudomonadati</taxon>
        <taxon>Pseudomonadota</taxon>
        <taxon>Gammaproteobacteria</taxon>
        <taxon>Pseudomonadales</taxon>
        <taxon>Pseudomonadaceae</taxon>
        <taxon>Pseudomonas</taxon>
    </lineage>
</organism>
<keyword evidence="12" id="KW-0808">Transferase</keyword>
<evidence type="ECO:0000259" key="10">
    <source>
        <dbReference type="PROSITE" id="PS50111"/>
    </source>
</evidence>
<keyword evidence="5" id="KW-1133">Transmembrane helix</keyword>
<dbReference type="OrthoDB" id="9807021at2"/>
<keyword evidence="6" id="KW-0472">Membrane</keyword>
<feature type="domain" description="PAC" evidence="11">
    <location>
        <begin position="201"/>
        <end position="253"/>
    </location>
</feature>
<comment type="caution">
    <text evidence="12">The sequence shown here is derived from an EMBL/GenBank/DDBJ whole genome shotgun (WGS) entry which is preliminary data.</text>
</comment>
<dbReference type="SUPFAM" id="SSF58104">
    <property type="entry name" value="Methyl-accepting chemotaxis protein (MCP) signaling domain"/>
    <property type="match status" value="1"/>
</dbReference>
<keyword evidence="9" id="KW-0175">Coiled coil</keyword>
<dbReference type="PANTHER" id="PTHR32089">
    <property type="entry name" value="METHYL-ACCEPTING CHEMOTAXIS PROTEIN MCPB"/>
    <property type="match status" value="1"/>
</dbReference>
<dbReference type="InterPro" id="IPR013655">
    <property type="entry name" value="PAS_fold_3"/>
</dbReference>